<gene>
    <name evidence="3" type="ORF">K505DRAFT_312558</name>
</gene>
<proteinExistence type="inferred from homology"/>
<dbReference type="PANTHER" id="PTHR33365">
    <property type="entry name" value="YALI0B05434P"/>
    <property type="match status" value="1"/>
</dbReference>
<organism evidence="3 4">
    <name type="scientific">Melanomma pulvis-pyrius CBS 109.77</name>
    <dbReference type="NCBI Taxonomy" id="1314802"/>
    <lineage>
        <taxon>Eukaryota</taxon>
        <taxon>Fungi</taxon>
        <taxon>Dikarya</taxon>
        <taxon>Ascomycota</taxon>
        <taxon>Pezizomycotina</taxon>
        <taxon>Dothideomycetes</taxon>
        <taxon>Pleosporomycetidae</taxon>
        <taxon>Pleosporales</taxon>
        <taxon>Melanommataceae</taxon>
        <taxon>Melanomma</taxon>
    </lineage>
</organism>
<dbReference type="InterPro" id="IPR021765">
    <property type="entry name" value="UstYa-like"/>
</dbReference>
<protein>
    <recommendedName>
        <fullName evidence="5">Tat pathway signal sequence</fullName>
    </recommendedName>
</protein>
<dbReference type="AlphaFoldDB" id="A0A6A6X079"/>
<comment type="similarity">
    <text evidence="1">Belongs to the ustYa family.</text>
</comment>
<evidence type="ECO:0008006" key="5">
    <source>
        <dbReference type="Google" id="ProtNLM"/>
    </source>
</evidence>
<keyword evidence="2" id="KW-1133">Transmembrane helix</keyword>
<dbReference type="Pfam" id="PF11807">
    <property type="entry name" value="UstYa"/>
    <property type="match status" value="1"/>
</dbReference>
<dbReference type="PANTHER" id="PTHR33365:SF12">
    <property type="entry name" value="TAT PATHWAY SIGNAL SEQUENCE"/>
    <property type="match status" value="1"/>
</dbReference>
<keyword evidence="2" id="KW-0472">Membrane</keyword>
<evidence type="ECO:0000313" key="4">
    <source>
        <dbReference type="Proteomes" id="UP000799757"/>
    </source>
</evidence>
<keyword evidence="2" id="KW-0812">Transmembrane</keyword>
<evidence type="ECO:0000256" key="2">
    <source>
        <dbReference type="SAM" id="Phobius"/>
    </source>
</evidence>
<reference evidence="3" key="1">
    <citation type="journal article" date="2020" name="Stud. Mycol.">
        <title>101 Dothideomycetes genomes: a test case for predicting lifestyles and emergence of pathogens.</title>
        <authorList>
            <person name="Haridas S."/>
            <person name="Albert R."/>
            <person name="Binder M."/>
            <person name="Bloem J."/>
            <person name="Labutti K."/>
            <person name="Salamov A."/>
            <person name="Andreopoulos B."/>
            <person name="Baker S."/>
            <person name="Barry K."/>
            <person name="Bills G."/>
            <person name="Bluhm B."/>
            <person name="Cannon C."/>
            <person name="Castanera R."/>
            <person name="Culley D."/>
            <person name="Daum C."/>
            <person name="Ezra D."/>
            <person name="Gonzalez J."/>
            <person name="Henrissat B."/>
            <person name="Kuo A."/>
            <person name="Liang C."/>
            <person name="Lipzen A."/>
            <person name="Lutzoni F."/>
            <person name="Magnuson J."/>
            <person name="Mondo S."/>
            <person name="Nolan M."/>
            <person name="Ohm R."/>
            <person name="Pangilinan J."/>
            <person name="Park H.-J."/>
            <person name="Ramirez L."/>
            <person name="Alfaro M."/>
            <person name="Sun H."/>
            <person name="Tritt A."/>
            <person name="Yoshinaga Y."/>
            <person name="Zwiers L.-H."/>
            <person name="Turgeon B."/>
            <person name="Goodwin S."/>
            <person name="Spatafora J."/>
            <person name="Crous P."/>
            <person name="Grigoriev I."/>
        </authorList>
    </citation>
    <scope>NUCLEOTIDE SEQUENCE</scope>
    <source>
        <strain evidence="3">CBS 109.77</strain>
    </source>
</reference>
<feature type="transmembrane region" description="Helical" evidence="2">
    <location>
        <begin position="27"/>
        <end position="47"/>
    </location>
</feature>
<evidence type="ECO:0000313" key="3">
    <source>
        <dbReference type="EMBL" id="KAF2789756.1"/>
    </source>
</evidence>
<dbReference type="Proteomes" id="UP000799757">
    <property type="component" value="Unassembled WGS sequence"/>
</dbReference>
<sequence>MKGYIPLEENVTSETRTTWRLPLLQKVFNALALIYIMLSMPALLTLLHGRISQPYSPVSSLLTYESQPLHEESEALKLHGFVGRPEDTEENWRRLLEPMNFKATQEELQRANIDIDEKVVRVSGGGYVGVLSVYHELHCLEALRKSTLRSFYYPNITTDHEERTIEHLTHCIEYIRRTVMCHADVSVYTASWIADSHEHPNKDLVSGGERVCVKWDTVDTWSRQRALVKNVYKVKPGPFEKNLHPS</sequence>
<keyword evidence="4" id="KW-1185">Reference proteome</keyword>
<dbReference type="OrthoDB" id="3687641at2759"/>
<evidence type="ECO:0000256" key="1">
    <source>
        <dbReference type="ARBA" id="ARBA00035112"/>
    </source>
</evidence>
<dbReference type="GO" id="GO:0043386">
    <property type="term" value="P:mycotoxin biosynthetic process"/>
    <property type="evidence" value="ECO:0007669"/>
    <property type="project" value="InterPro"/>
</dbReference>
<dbReference type="EMBL" id="MU002115">
    <property type="protein sequence ID" value="KAF2789756.1"/>
    <property type="molecule type" value="Genomic_DNA"/>
</dbReference>
<name>A0A6A6X079_9PLEO</name>
<accession>A0A6A6X079</accession>